<dbReference type="EMBL" id="KN822021">
    <property type="protein sequence ID" value="KIM65668.1"/>
    <property type="molecule type" value="Genomic_DNA"/>
</dbReference>
<protein>
    <submittedName>
        <fullName evidence="1">Uncharacterized protein</fullName>
    </submittedName>
</protein>
<accession>A0A0C2ZW24</accession>
<gene>
    <name evidence="1" type="ORF">SCLCIDRAFT_443736</name>
</gene>
<dbReference type="HOGENOM" id="CLU_1696526_0_0_1"/>
<name>A0A0C2ZW24_9AGAM</name>
<dbReference type="AlphaFoldDB" id="A0A0C2ZW24"/>
<dbReference type="Proteomes" id="UP000053989">
    <property type="component" value="Unassembled WGS sequence"/>
</dbReference>
<reference evidence="1 2" key="1">
    <citation type="submission" date="2014-04" db="EMBL/GenBank/DDBJ databases">
        <authorList>
            <consortium name="DOE Joint Genome Institute"/>
            <person name="Kuo A."/>
            <person name="Kohler A."/>
            <person name="Nagy L.G."/>
            <person name="Floudas D."/>
            <person name="Copeland A."/>
            <person name="Barry K.W."/>
            <person name="Cichocki N."/>
            <person name="Veneault-Fourrey C."/>
            <person name="LaButti K."/>
            <person name="Lindquist E.A."/>
            <person name="Lipzen A."/>
            <person name="Lundell T."/>
            <person name="Morin E."/>
            <person name="Murat C."/>
            <person name="Sun H."/>
            <person name="Tunlid A."/>
            <person name="Henrissat B."/>
            <person name="Grigoriev I.V."/>
            <person name="Hibbett D.S."/>
            <person name="Martin F."/>
            <person name="Nordberg H.P."/>
            <person name="Cantor M.N."/>
            <person name="Hua S.X."/>
        </authorList>
    </citation>
    <scope>NUCLEOTIDE SEQUENCE [LARGE SCALE GENOMIC DNA]</scope>
    <source>
        <strain evidence="1 2">Foug A</strain>
    </source>
</reference>
<keyword evidence="2" id="KW-1185">Reference proteome</keyword>
<evidence type="ECO:0000313" key="2">
    <source>
        <dbReference type="Proteomes" id="UP000053989"/>
    </source>
</evidence>
<organism evidence="1 2">
    <name type="scientific">Scleroderma citrinum Foug A</name>
    <dbReference type="NCBI Taxonomy" id="1036808"/>
    <lineage>
        <taxon>Eukaryota</taxon>
        <taxon>Fungi</taxon>
        <taxon>Dikarya</taxon>
        <taxon>Basidiomycota</taxon>
        <taxon>Agaricomycotina</taxon>
        <taxon>Agaricomycetes</taxon>
        <taxon>Agaricomycetidae</taxon>
        <taxon>Boletales</taxon>
        <taxon>Sclerodermatineae</taxon>
        <taxon>Sclerodermataceae</taxon>
        <taxon>Scleroderma</taxon>
    </lineage>
</organism>
<sequence length="155" mass="17923">MPFILERRQFSQAFLPHSDQWYRWQVRRILELSFTDARAILWRGIWTQWLSHLRDAIWMLPHPSQVLMNQIPQNTMHWSLAKRRAVLGRSWIPRLSRISLLNVSAPGRTVSLTIYSYTKSANGSEQTTASMSLIFEARMGVLTTPTSGSCTKHGP</sequence>
<reference evidence="2" key="2">
    <citation type="submission" date="2015-01" db="EMBL/GenBank/DDBJ databases">
        <title>Evolutionary Origins and Diversification of the Mycorrhizal Mutualists.</title>
        <authorList>
            <consortium name="DOE Joint Genome Institute"/>
            <consortium name="Mycorrhizal Genomics Consortium"/>
            <person name="Kohler A."/>
            <person name="Kuo A."/>
            <person name="Nagy L.G."/>
            <person name="Floudas D."/>
            <person name="Copeland A."/>
            <person name="Barry K.W."/>
            <person name="Cichocki N."/>
            <person name="Veneault-Fourrey C."/>
            <person name="LaButti K."/>
            <person name="Lindquist E.A."/>
            <person name="Lipzen A."/>
            <person name="Lundell T."/>
            <person name="Morin E."/>
            <person name="Murat C."/>
            <person name="Riley R."/>
            <person name="Ohm R."/>
            <person name="Sun H."/>
            <person name="Tunlid A."/>
            <person name="Henrissat B."/>
            <person name="Grigoriev I.V."/>
            <person name="Hibbett D.S."/>
            <person name="Martin F."/>
        </authorList>
    </citation>
    <scope>NUCLEOTIDE SEQUENCE [LARGE SCALE GENOMIC DNA]</scope>
    <source>
        <strain evidence="2">Foug A</strain>
    </source>
</reference>
<proteinExistence type="predicted"/>
<dbReference type="InParanoid" id="A0A0C2ZW24"/>
<evidence type="ECO:0000313" key="1">
    <source>
        <dbReference type="EMBL" id="KIM65668.1"/>
    </source>
</evidence>